<accession>A0AAV1NQL6</accession>
<protein>
    <submittedName>
        <fullName evidence="1">Uncharacterized protein</fullName>
    </submittedName>
</protein>
<dbReference type="Proteomes" id="UP001314229">
    <property type="component" value="Unassembled WGS sequence"/>
</dbReference>
<name>A0AAV1NQL6_SCOSC</name>
<gene>
    <name evidence="1" type="ORF">FSCOSCO3_A023827</name>
</gene>
<reference evidence="1 2" key="1">
    <citation type="submission" date="2024-01" db="EMBL/GenBank/DDBJ databases">
        <authorList>
            <person name="Alioto T."/>
            <person name="Alioto T."/>
            <person name="Gomez Garrido J."/>
        </authorList>
    </citation>
    <scope>NUCLEOTIDE SEQUENCE [LARGE SCALE GENOMIC DNA]</scope>
</reference>
<organism evidence="1 2">
    <name type="scientific">Scomber scombrus</name>
    <name type="common">Atlantic mackerel</name>
    <name type="synonym">Scomber vernalis</name>
    <dbReference type="NCBI Taxonomy" id="13677"/>
    <lineage>
        <taxon>Eukaryota</taxon>
        <taxon>Metazoa</taxon>
        <taxon>Chordata</taxon>
        <taxon>Craniata</taxon>
        <taxon>Vertebrata</taxon>
        <taxon>Euteleostomi</taxon>
        <taxon>Actinopterygii</taxon>
        <taxon>Neopterygii</taxon>
        <taxon>Teleostei</taxon>
        <taxon>Neoteleostei</taxon>
        <taxon>Acanthomorphata</taxon>
        <taxon>Pelagiaria</taxon>
        <taxon>Scombriformes</taxon>
        <taxon>Scombridae</taxon>
        <taxon>Scomber</taxon>
    </lineage>
</organism>
<evidence type="ECO:0000313" key="1">
    <source>
        <dbReference type="EMBL" id="CAK6961285.1"/>
    </source>
</evidence>
<dbReference type="EMBL" id="CAWUFR010000049">
    <property type="protein sequence ID" value="CAK6961285.1"/>
    <property type="molecule type" value="Genomic_DNA"/>
</dbReference>
<dbReference type="AlphaFoldDB" id="A0AAV1NQL6"/>
<evidence type="ECO:0000313" key="2">
    <source>
        <dbReference type="Proteomes" id="UP001314229"/>
    </source>
</evidence>
<proteinExistence type="predicted"/>
<sequence>MIDSFINNGIRKPKAVRGKAATVPKVNAAMYAAIQERVHSFLALINWWQKLYCVLVLYSLETLSSGITSVETQSSGVTSVEEDECLILAAQEDAEQTERNKLLVKVLQENTVSQLVRKAKVSWTPSGSTFEGLLLQMSN</sequence>
<keyword evidence="2" id="KW-1185">Reference proteome</keyword>
<comment type="caution">
    <text evidence="1">The sequence shown here is derived from an EMBL/GenBank/DDBJ whole genome shotgun (WGS) entry which is preliminary data.</text>
</comment>